<dbReference type="CDD" id="cd02980">
    <property type="entry name" value="TRX_Fd_family"/>
    <property type="match status" value="1"/>
</dbReference>
<proteinExistence type="predicted"/>
<dbReference type="InterPro" id="IPR035996">
    <property type="entry name" value="4pyrrol_Methylase_sf"/>
</dbReference>
<dbReference type="Proteomes" id="UP000198649">
    <property type="component" value="Unassembled WGS sequence"/>
</dbReference>
<reference evidence="1 2" key="1">
    <citation type="submission" date="2016-10" db="EMBL/GenBank/DDBJ databases">
        <authorList>
            <person name="de Groot N.N."/>
        </authorList>
    </citation>
    <scope>NUCLEOTIDE SEQUENCE [LARGE SCALE GENOMIC DNA]</scope>
    <source>
        <strain evidence="1 2">CGMCC 1.11156</strain>
    </source>
</reference>
<dbReference type="AlphaFoldDB" id="A0A1I3RGL9"/>
<dbReference type="RefSeq" id="WP_218031388.1">
    <property type="nucleotide sequence ID" value="NZ_BKAF01000048.1"/>
</dbReference>
<dbReference type="Gene3D" id="3.40.30.10">
    <property type="entry name" value="Glutaredoxin"/>
    <property type="match status" value="1"/>
</dbReference>
<dbReference type="EMBL" id="FOQG01000032">
    <property type="protein sequence ID" value="SFJ45002.1"/>
    <property type="molecule type" value="Genomic_DNA"/>
</dbReference>
<keyword evidence="2" id="KW-1185">Reference proteome</keyword>
<name>A0A1I3RGL9_9ACTN</name>
<evidence type="ECO:0000313" key="2">
    <source>
        <dbReference type="Proteomes" id="UP000198649"/>
    </source>
</evidence>
<dbReference type="InterPro" id="IPR036249">
    <property type="entry name" value="Thioredoxin-like_sf"/>
</dbReference>
<accession>A0A1I3RGL9</accession>
<evidence type="ECO:0000313" key="1">
    <source>
        <dbReference type="EMBL" id="SFJ45002.1"/>
    </source>
</evidence>
<dbReference type="SUPFAM" id="SSF52833">
    <property type="entry name" value="Thioredoxin-like"/>
    <property type="match status" value="1"/>
</dbReference>
<protein>
    <submittedName>
        <fullName evidence="1">(2Fe-2S) ferredoxin</fullName>
    </submittedName>
</protein>
<dbReference type="Pfam" id="PF01257">
    <property type="entry name" value="2Fe-2S_thioredx"/>
    <property type="match status" value="1"/>
</dbReference>
<dbReference type="SUPFAM" id="SSF53790">
    <property type="entry name" value="Tetrapyrrole methylase"/>
    <property type="match status" value="1"/>
</dbReference>
<dbReference type="STRING" id="1005945.SAMN05216561_1322"/>
<dbReference type="GO" id="GO:0008168">
    <property type="term" value="F:methyltransferase activity"/>
    <property type="evidence" value="ECO:0007669"/>
    <property type="project" value="InterPro"/>
</dbReference>
<gene>
    <name evidence="1" type="ORF">SAMN05216561_1322</name>
</gene>
<organism evidence="1 2">
    <name type="scientific">Nocardioides psychrotolerans</name>
    <dbReference type="NCBI Taxonomy" id="1005945"/>
    <lineage>
        <taxon>Bacteria</taxon>
        <taxon>Bacillati</taxon>
        <taxon>Actinomycetota</taxon>
        <taxon>Actinomycetes</taxon>
        <taxon>Propionibacteriales</taxon>
        <taxon>Nocardioidaceae</taxon>
        <taxon>Nocardioides</taxon>
    </lineage>
</organism>
<sequence length="235" mass="24676">MHEPTGCSATVLVAMSVREVDARDSLLALAGTAGPDTGVAFLQLGDPSLSRELDRLADAGVERVVLVGVSLGTLAPAASWLRRIAAHWWRERAGHRPVVEVASRLLTSLGSAALGAVLEEVRPLTGAEPGLTSAAWEDVPAHRHQVLVCRGPRCTALGSDRTAEALVLALVERGLGDDDVLVTHTGCLLPCNQAPVLTVQPDDIWYGGVDAAAVVRIVHEHLVDGMPVADLGLPR</sequence>